<evidence type="ECO:0000313" key="7">
    <source>
        <dbReference type="RefSeq" id="XP_019630982.1"/>
    </source>
</evidence>
<comment type="function">
    <text evidence="3">Acts as a ventralizing factor during embryogenesis. Inhibits axin-mediated JNK activation by binding axin and disrupting axin homodimerization. This in turn antagonizes a Wnt/beta-catenin-independent dorsalization pathway activated by AXIN/JNK-signaling.</text>
</comment>
<evidence type="ECO:0000259" key="5">
    <source>
        <dbReference type="PROSITE" id="PS51911"/>
    </source>
</evidence>
<dbReference type="FunFam" id="2.60.40.150:FF:000059">
    <property type="entry name" value="Axin interactor, dorsalization-associated protein"/>
    <property type="match status" value="1"/>
</dbReference>
<dbReference type="InterPro" id="IPR025939">
    <property type="entry name" value="Aida_C"/>
</dbReference>
<keyword evidence="2" id="KW-0217">Developmental protein</keyword>
<dbReference type="AlphaFoldDB" id="A0A6P4ZIS0"/>
<dbReference type="RefSeq" id="XP_019630982.1">
    <property type="nucleotide sequence ID" value="XM_019775423.1"/>
</dbReference>
<dbReference type="OrthoDB" id="428576at2759"/>
<dbReference type="FunFam" id="1.20.120.360:FF:000001">
    <property type="entry name" value="Axin interactor, dorsalization-associated protein"/>
    <property type="match status" value="1"/>
</dbReference>
<dbReference type="PANTHER" id="PTHR28654">
    <property type="entry name" value="AXIN INTERACTOR, DORSALIZATION-ASSOCIATED PROTEIN"/>
    <property type="match status" value="1"/>
</dbReference>
<evidence type="ECO:0000256" key="2">
    <source>
        <dbReference type="ARBA" id="ARBA00022473"/>
    </source>
</evidence>
<dbReference type="GO" id="GO:0035091">
    <property type="term" value="F:phosphatidylinositol binding"/>
    <property type="evidence" value="ECO:0007669"/>
    <property type="project" value="TreeGrafter"/>
</dbReference>
<dbReference type="Gene3D" id="2.60.40.150">
    <property type="entry name" value="C2 domain"/>
    <property type="match status" value="1"/>
</dbReference>
<dbReference type="InterPro" id="IPR023421">
    <property type="entry name" value="AIDA_N"/>
</dbReference>
<dbReference type="GO" id="GO:0016020">
    <property type="term" value="C:membrane"/>
    <property type="evidence" value="ECO:0007669"/>
    <property type="project" value="TreeGrafter"/>
</dbReference>
<dbReference type="GO" id="GO:0048264">
    <property type="term" value="P:determination of ventral identity"/>
    <property type="evidence" value="ECO:0007669"/>
    <property type="project" value="TreeGrafter"/>
</dbReference>
<evidence type="ECO:0000313" key="6">
    <source>
        <dbReference type="Proteomes" id="UP000515135"/>
    </source>
</evidence>
<protein>
    <submittedName>
        <fullName evidence="7">Axin interactor, dorsalization-associated protein-like</fullName>
    </submittedName>
</protein>
<dbReference type="Gene3D" id="1.20.120.360">
    <property type="entry name" value="Axin interactor, dorsalization-associated protein, N-terminal domain"/>
    <property type="match status" value="1"/>
</dbReference>
<dbReference type="SUPFAM" id="SSF109779">
    <property type="entry name" value="Domain from hypothetical 2610208m17rik protein"/>
    <property type="match status" value="1"/>
</dbReference>
<dbReference type="GeneID" id="109474928"/>
<dbReference type="Pfam" id="PF08910">
    <property type="entry name" value="Aida_N"/>
    <property type="match status" value="1"/>
</dbReference>
<evidence type="ECO:0000256" key="1">
    <source>
        <dbReference type="ARBA" id="ARBA00007205"/>
    </source>
</evidence>
<evidence type="ECO:0000256" key="4">
    <source>
        <dbReference type="SAM" id="MobiDB-lite"/>
    </source>
</evidence>
<feature type="compositionally biased region" description="Polar residues" evidence="4">
    <location>
        <begin position="151"/>
        <end position="161"/>
    </location>
</feature>
<dbReference type="KEGG" id="bbel:109474928"/>
<sequence length="312" mass="35342">MSEKTKQVAKWHGAFKKATDFDSWGQLVEAVDEYQMLSRQLRKEGSSSDSRTFTDDQKRILSKVSTCLDLRSQALQAAHGTSPEDSLSLEELKKVEPMLKNLLNANPEEFPVQVSHFSPVRRPAGPEVDISVLNLDGEEEEEEDTRGEGTIPTTPKPTSGSLLPRLPPEPGMTNLTMRIERIGLKDAGQHIDPYVTVSVKDVSGIDLAEPQDTPIASKKEDPYVYFNVDVEIQRHVEKMPKGTAIFFEFKHYKPKKRMTSIKCWAFMEMDELKSGPASIELYKKPTDFKRKKLNLLTVKPLFLELYLTLTKD</sequence>
<comment type="similarity">
    <text evidence="1">Belongs to the AIDA family.</text>
</comment>
<dbReference type="GO" id="GO:0046329">
    <property type="term" value="P:negative regulation of JNK cascade"/>
    <property type="evidence" value="ECO:0007669"/>
    <property type="project" value="UniProtKB-ARBA"/>
</dbReference>
<dbReference type="InterPro" id="IPR035892">
    <property type="entry name" value="C2_domain_sf"/>
</dbReference>
<dbReference type="Proteomes" id="UP000515135">
    <property type="component" value="Unplaced"/>
</dbReference>
<feature type="region of interest" description="Disordered" evidence="4">
    <location>
        <begin position="137"/>
        <end position="170"/>
    </location>
</feature>
<dbReference type="InterPro" id="IPR036818">
    <property type="entry name" value="AIDA_N_sf"/>
</dbReference>
<accession>A0A6P4ZIS0</accession>
<dbReference type="Pfam" id="PF14186">
    <property type="entry name" value="Aida_C2"/>
    <property type="match status" value="1"/>
</dbReference>
<evidence type="ECO:0000256" key="3">
    <source>
        <dbReference type="ARBA" id="ARBA00059715"/>
    </source>
</evidence>
<proteinExistence type="inferred from homology"/>
<gene>
    <name evidence="7" type="primary">LOC109474928</name>
</gene>
<dbReference type="PANTHER" id="PTHR28654:SF1">
    <property type="entry name" value="AXIN INTERACTOR, DORSALIZATION-ASSOCIATED PROTEIN"/>
    <property type="match status" value="1"/>
</dbReference>
<reference evidence="7" key="1">
    <citation type="submission" date="2025-08" db="UniProtKB">
        <authorList>
            <consortium name="RefSeq"/>
        </authorList>
    </citation>
    <scope>IDENTIFICATION</scope>
    <source>
        <tissue evidence="7">Gonad</tissue>
    </source>
</reference>
<organism evidence="6 7">
    <name type="scientific">Branchiostoma belcheri</name>
    <name type="common">Amphioxus</name>
    <dbReference type="NCBI Taxonomy" id="7741"/>
    <lineage>
        <taxon>Eukaryota</taxon>
        <taxon>Metazoa</taxon>
        <taxon>Chordata</taxon>
        <taxon>Cephalochordata</taxon>
        <taxon>Leptocardii</taxon>
        <taxon>Amphioxiformes</taxon>
        <taxon>Branchiostomatidae</taxon>
        <taxon>Branchiostoma</taxon>
    </lineage>
</organism>
<feature type="domain" description="C2 Aida-type" evidence="5">
    <location>
        <begin position="163"/>
        <end position="310"/>
    </location>
</feature>
<name>A0A6P4ZIS0_BRABE</name>
<dbReference type="PROSITE" id="PS51911">
    <property type="entry name" value="C2_AIDA"/>
    <property type="match status" value="1"/>
</dbReference>
<keyword evidence="6" id="KW-1185">Reference proteome</keyword>